<dbReference type="Gene3D" id="2.30.40.10">
    <property type="entry name" value="Urease, subunit C, domain 1"/>
    <property type="match status" value="1"/>
</dbReference>
<comment type="caution">
    <text evidence="3">The sequence shown here is derived from an EMBL/GenBank/DDBJ whole genome shotgun (WGS) entry which is preliminary data.</text>
</comment>
<reference evidence="4" key="1">
    <citation type="submission" date="2020-01" db="EMBL/GenBank/DDBJ databases">
        <title>'Steroidobacter agaridevorans' sp. nov., agar-degrading bacteria isolated from rhizosphere soils.</title>
        <authorList>
            <person name="Ikenaga M."/>
            <person name="Kataoka M."/>
            <person name="Murouchi A."/>
            <person name="Katsuragi S."/>
            <person name="Sakai M."/>
        </authorList>
    </citation>
    <scope>NUCLEOTIDE SEQUENCE [LARGE SCALE GENOMIC DNA]</scope>
    <source>
        <strain evidence="4">YU21-B</strain>
    </source>
</reference>
<evidence type="ECO:0000259" key="2">
    <source>
        <dbReference type="Pfam" id="PF01979"/>
    </source>
</evidence>
<feature type="chain" id="PRO_5032422536" evidence="1">
    <location>
        <begin position="21"/>
        <end position="429"/>
    </location>
</feature>
<keyword evidence="1" id="KW-0732">Signal</keyword>
<dbReference type="RefSeq" id="WP_161810235.1">
    <property type="nucleotide sequence ID" value="NZ_BLJN01000001.1"/>
</dbReference>
<dbReference type="InterPro" id="IPR051781">
    <property type="entry name" value="Metallo-dep_Hydrolase"/>
</dbReference>
<protein>
    <submittedName>
        <fullName evidence="3">Xaa-Pro dipeptidase</fullName>
    </submittedName>
</protein>
<accession>A0A829Y547</accession>
<keyword evidence="4" id="KW-1185">Reference proteome</keyword>
<sequence length="429" mass="45052">MRLAVKLALGLAAVVGSAQAAEPTQPIVLKAAYLFDSKSGNLTNGGAVLVEGDKIKALGSQAAPANAKVIDLGDATLLPGFIDAHTHITNEGHDDFYKGFHADMYRFAAEQSFYAATYAKRTIEAGFTTVRNVGAGEFVDVGLRNAVNAGLTPGPTILTAVHSVGSTGGHCDQGPFPPDRIAPLGVMDGVCNGADECRAAVRYQLKWGADVIKICSSGGVLSEADPVDVPQLTPDELNAIMSEAHAWKRKVAAHAHGDLAARQAVEAGVDSIEHGSFLSDETLKLMKAKGTYLVPTRLAVWWVNQVADKFPPAIAAKARATLHEHERMFRSAMKIGVPIAFGTDSGVSPHGMNAKEFKLLTDIGMQPAAALISGTRESARLLGIADQVGTLEAGKIADIVAVKGNVLNNIAATEQPVFVMKHGVVVKQP</sequence>
<dbReference type="InterPro" id="IPR032466">
    <property type="entry name" value="Metal_Hydrolase"/>
</dbReference>
<proteinExistence type="predicted"/>
<organism evidence="3 4">
    <name type="scientific">Steroidobacter agaridevorans</name>
    <dbReference type="NCBI Taxonomy" id="2695856"/>
    <lineage>
        <taxon>Bacteria</taxon>
        <taxon>Pseudomonadati</taxon>
        <taxon>Pseudomonadota</taxon>
        <taxon>Gammaproteobacteria</taxon>
        <taxon>Steroidobacterales</taxon>
        <taxon>Steroidobacteraceae</taxon>
        <taxon>Steroidobacter</taxon>
    </lineage>
</organism>
<dbReference type="PANTHER" id="PTHR43135">
    <property type="entry name" value="ALPHA-D-RIBOSE 1-METHYLPHOSPHONATE 5-TRIPHOSPHATE DIPHOSPHATASE"/>
    <property type="match status" value="1"/>
</dbReference>
<dbReference type="Gene3D" id="3.20.20.140">
    <property type="entry name" value="Metal-dependent hydrolases"/>
    <property type="match status" value="1"/>
</dbReference>
<dbReference type="CDD" id="cd01299">
    <property type="entry name" value="Met_dep_hydrolase_A"/>
    <property type="match status" value="1"/>
</dbReference>
<feature type="signal peptide" evidence="1">
    <location>
        <begin position="1"/>
        <end position="20"/>
    </location>
</feature>
<dbReference type="Pfam" id="PF01979">
    <property type="entry name" value="Amidohydro_1"/>
    <property type="match status" value="1"/>
</dbReference>
<dbReference type="PANTHER" id="PTHR43135:SF3">
    <property type="entry name" value="ALPHA-D-RIBOSE 1-METHYLPHOSPHONATE 5-TRIPHOSPHATE DIPHOSPHATASE"/>
    <property type="match status" value="1"/>
</dbReference>
<evidence type="ECO:0000256" key="1">
    <source>
        <dbReference type="SAM" id="SignalP"/>
    </source>
</evidence>
<evidence type="ECO:0000313" key="4">
    <source>
        <dbReference type="Proteomes" id="UP000445000"/>
    </source>
</evidence>
<dbReference type="InterPro" id="IPR057744">
    <property type="entry name" value="OTAase-like"/>
</dbReference>
<dbReference type="InterPro" id="IPR006680">
    <property type="entry name" value="Amidohydro-rel"/>
</dbReference>
<dbReference type="EMBL" id="BLJN01000001">
    <property type="protein sequence ID" value="GFE78317.1"/>
    <property type="molecule type" value="Genomic_DNA"/>
</dbReference>
<dbReference type="Proteomes" id="UP000445000">
    <property type="component" value="Unassembled WGS sequence"/>
</dbReference>
<dbReference type="AlphaFoldDB" id="A0A829Y547"/>
<gene>
    <name evidence="3" type="ORF">GCM10011487_03170</name>
</gene>
<dbReference type="SUPFAM" id="SSF51556">
    <property type="entry name" value="Metallo-dependent hydrolases"/>
    <property type="match status" value="1"/>
</dbReference>
<dbReference type="InterPro" id="IPR011059">
    <property type="entry name" value="Metal-dep_hydrolase_composite"/>
</dbReference>
<dbReference type="SUPFAM" id="SSF51338">
    <property type="entry name" value="Composite domain of metallo-dependent hydrolases"/>
    <property type="match status" value="1"/>
</dbReference>
<name>A0A829Y547_9GAMM</name>
<evidence type="ECO:0000313" key="3">
    <source>
        <dbReference type="EMBL" id="GFE78317.1"/>
    </source>
</evidence>
<dbReference type="GO" id="GO:0016810">
    <property type="term" value="F:hydrolase activity, acting on carbon-nitrogen (but not peptide) bonds"/>
    <property type="evidence" value="ECO:0007669"/>
    <property type="project" value="InterPro"/>
</dbReference>
<feature type="domain" description="Amidohydrolase-related" evidence="2">
    <location>
        <begin position="76"/>
        <end position="426"/>
    </location>
</feature>